<organism evidence="1 2">
    <name type="scientific">Ceratopteris richardii</name>
    <name type="common">Triangle waterfern</name>
    <dbReference type="NCBI Taxonomy" id="49495"/>
    <lineage>
        <taxon>Eukaryota</taxon>
        <taxon>Viridiplantae</taxon>
        <taxon>Streptophyta</taxon>
        <taxon>Embryophyta</taxon>
        <taxon>Tracheophyta</taxon>
        <taxon>Polypodiopsida</taxon>
        <taxon>Polypodiidae</taxon>
        <taxon>Polypodiales</taxon>
        <taxon>Pteridineae</taxon>
        <taxon>Pteridaceae</taxon>
        <taxon>Parkerioideae</taxon>
        <taxon>Ceratopteris</taxon>
    </lineage>
</organism>
<proteinExistence type="predicted"/>
<sequence>MGHEQSVAMAPVGRESVVTSSSSVVTTPARGFRVLVVVFSQSPQHQSAERRHHSSSNCSLCKQCSVRMLLKALHPSVSNSSLLHFPELLQHPSPLKLVS</sequence>
<dbReference type="AlphaFoldDB" id="A0A8T2TPM9"/>
<keyword evidence="2" id="KW-1185">Reference proteome</keyword>
<dbReference type="EMBL" id="CM035417">
    <property type="protein sequence ID" value="KAH7423374.1"/>
    <property type="molecule type" value="Genomic_DNA"/>
</dbReference>
<name>A0A8T2TPM9_CERRI</name>
<comment type="caution">
    <text evidence="1">The sequence shown here is derived from an EMBL/GenBank/DDBJ whole genome shotgun (WGS) entry which is preliminary data.</text>
</comment>
<dbReference type="Proteomes" id="UP000825935">
    <property type="component" value="Chromosome 12"/>
</dbReference>
<gene>
    <name evidence="1" type="ORF">KP509_12G052100</name>
</gene>
<evidence type="ECO:0000313" key="2">
    <source>
        <dbReference type="Proteomes" id="UP000825935"/>
    </source>
</evidence>
<evidence type="ECO:0000313" key="1">
    <source>
        <dbReference type="EMBL" id="KAH7423374.1"/>
    </source>
</evidence>
<accession>A0A8T2TPM9</accession>
<reference evidence="1" key="1">
    <citation type="submission" date="2021-08" db="EMBL/GenBank/DDBJ databases">
        <title>WGS assembly of Ceratopteris richardii.</title>
        <authorList>
            <person name="Marchant D.B."/>
            <person name="Chen G."/>
            <person name="Jenkins J."/>
            <person name="Shu S."/>
            <person name="Leebens-Mack J."/>
            <person name="Grimwood J."/>
            <person name="Schmutz J."/>
            <person name="Soltis P."/>
            <person name="Soltis D."/>
            <person name="Chen Z.-H."/>
        </authorList>
    </citation>
    <scope>NUCLEOTIDE SEQUENCE</scope>
    <source>
        <strain evidence="1">Whitten #5841</strain>
        <tissue evidence="1">Leaf</tissue>
    </source>
</reference>
<protein>
    <submittedName>
        <fullName evidence="1">Uncharacterized protein</fullName>
    </submittedName>
</protein>